<feature type="compositionally biased region" description="Basic and acidic residues" evidence="1">
    <location>
        <begin position="492"/>
        <end position="507"/>
    </location>
</feature>
<feature type="compositionally biased region" description="Acidic residues" evidence="1">
    <location>
        <begin position="274"/>
        <end position="284"/>
    </location>
</feature>
<dbReference type="SMART" id="SM00443">
    <property type="entry name" value="G_patch"/>
    <property type="match status" value="1"/>
</dbReference>
<feature type="compositionally biased region" description="Polar residues" evidence="1">
    <location>
        <begin position="169"/>
        <end position="185"/>
    </location>
</feature>
<feature type="compositionally biased region" description="Polar residues" evidence="1">
    <location>
        <begin position="145"/>
        <end position="159"/>
    </location>
</feature>
<dbReference type="Pfam" id="PF01585">
    <property type="entry name" value="G-patch"/>
    <property type="match status" value="1"/>
</dbReference>
<dbReference type="PROSITE" id="PS50174">
    <property type="entry name" value="G_PATCH"/>
    <property type="match status" value="1"/>
</dbReference>
<sequence>MALLAEGKKKVKYGLDPQNTQWSNDTNKFGQRLMEKMGWEKGKGLGANENGMTEHIKASYKWDQSGLGASPQSADAWVAHQDDFNDLLKMLNSGNQDETPEEKDQTQQAKDGSKRYYGRFARGRVQKLRTTEDLDCIFGRRKTASAPTTPSNQSAANSDGESDQEDGATENSHGLTTVTSTTSVQDYFANKMREMKARQMKSSAVEDSKDDVEKSNESGDSKKTETAAYGMVGFSYDDSEKNVRQEKGNTGTGENKDDEKPSRGWYQNWNAGEKEEEAVENEDENSSKKSKSKKKKKNKKARSTADLSETPTDLNQSELTEQVENPVTPDEDLESSKSSKKKKKRKAEQEAALGVEVSKKAKVEANVQSAGNVEEPEEKDRDTLETSEPGVCANESSELNMSSKKKKKRKAEKELGGDENEGKKRKTCTISEEDSLKEEDKDMNDSLQVNTKSKKKKKKDKSRSEPGSDLESRSKDLDESRSNIEELNGYGELKKVVPKKEVTPEKTKTKKSKAKKEKKRKLFTARDVGDKLRDIAKLQGGQGYLKDISEALEIQTGMELDLKRLTTDESQHSDKA</sequence>
<dbReference type="InterPro" id="IPR000467">
    <property type="entry name" value="G_patch_dom"/>
</dbReference>
<feature type="compositionally biased region" description="Basic residues" evidence="1">
    <location>
        <begin position="288"/>
        <end position="302"/>
    </location>
</feature>
<feature type="compositionally biased region" description="Basic and acidic residues" evidence="1">
    <location>
        <begin position="462"/>
        <end position="484"/>
    </location>
</feature>
<gene>
    <name evidence="3" type="ORF">ElyMa_002465200</name>
</gene>
<dbReference type="EMBL" id="BMAT01005050">
    <property type="protein sequence ID" value="GFR86346.1"/>
    <property type="molecule type" value="Genomic_DNA"/>
</dbReference>
<feature type="compositionally biased region" description="Basic and acidic residues" evidence="1">
    <location>
        <begin position="204"/>
        <end position="225"/>
    </location>
</feature>
<evidence type="ECO:0000313" key="4">
    <source>
        <dbReference type="Proteomes" id="UP000762676"/>
    </source>
</evidence>
<dbReference type="Proteomes" id="UP000762676">
    <property type="component" value="Unassembled WGS sequence"/>
</dbReference>
<accession>A0AAV4GNX0</accession>
<organism evidence="3 4">
    <name type="scientific">Elysia marginata</name>
    <dbReference type="NCBI Taxonomy" id="1093978"/>
    <lineage>
        <taxon>Eukaryota</taxon>
        <taxon>Metazoa</taxon>
        <taxon>Spiralia</taxon>
        <taxon>Lophotrochozoa</taxon>
        <taxon>Mollusca</taxon>
        <taxon>Gastropoda</taxon>
        <taxon>Heterobranchia</taxon>
        <taxon>Euthyneura</taxon>
        <taxon>Panpulmonata</taxon>
        <taxon>Sacoglossa</taxon>
        <taxon>Placobranchoidea</taxon>
        <taxon>Plakobranchidae</taxon>
        <taxon>Elysia</taxon>
    </lineage>
</organism>
<dbReference type="GO" id="GO:0005730">
    <property type="term" value="C:nucleolus"/>
    <property type="evidence" value="ECO:0007669"/>
    <property type="project" value="TreeGrafter"/>
</dbReference>
<dbReference type="GO" id="GO:0003676">
    <property type="term" value="F:nucleic acid binding"/>
    <property type="evidence" value="ECO:0007669"/>
    <property type="project" value="InterPro"/>
</dbReference>
<proteinExistence type="predicted"/>
<evidence type="ECO:0000256" key="1">
    <source>
        <dbReference type="SAM" id="MobiDB-lite"/>
    </source>
</evidence>
<dbReference type="AlphaFoldDB" id="A0AAV4GNX0"/>
<comment type="caution">
    <text evidence="3">The sequence shown here is derived from an EMBL/GenBank/DDBJ whole genome shotgun (WGS) entry which is preliminary data.</text>
</comment>
<feature type="compositionally biased region" description="Basic and acidic residues" evidence="1">
    <location>
        <begin position="238"/>
        <end position="247"/>
    </location>
</feature>
<dbReference type="GO" id="GO:0010521">
    <property type="term" value="F:telomerase inhibitor activity"/>
    <property type="evidence" value="ECO:0007669"/>
    <property type="project" value="TreeGrafter"/>
</dbReference>
<dbReference type="InterPro" id="IPR050656">
    <property type="entry name" value="PINX1"/>
</dbReference>
<feature type="compositionally biased region" description="Basic residues" evidence="1">
    <location>
        <begin position="452"/>
        <end position="461"/>
    </location>
</feature>
<reference evidence="3 4" key="1">
    <citation type="journal article" date="2021" name="Elife">
        <title>Chloroplast acquisition without the gene transfer in kleptoplastic sea slugs, Plakobranchus ocellatus.</title>
        <authorList>
            <person name="Maeda T."/>
            <person name="Takahashi S."/>
            <person name="Yoshida T."/>
            <person name="Shimamura S."/>
            <person name="Takaki Y."/>
            <person name="Nagai Y."/>
            <person name="Toyoda A."/>
            <person name="Suzuki Y."/>
            <person name="Arimoto A."/>
            <person name="Ishii H."/>
            <person name="Satoh N."/>
            <person name="Nishiyama T."/>
            <person name="Hasebe M."/>
            <person name="Maruyama T."/>
            <person name="Minagawa J."/>
            <person name="Obokata J."/>
            <person name="Shigenobu S."/>
        </authorList>
    </citation>
    <scope>NUCLEOTIDE SEQUENCE [LARGE SCALE GENOMIC DNA]</scope>
</reference>
<feature type="compositionally biased region" description="Basic and acidic residues" evidence="1">
    <location>
        <begin position="411"/>
        <end position="422"/>
    </location>
</feature>
<feature type="compositionally biased region" description="Polar residues" evidence="1">
    <location>
        <begin position="305"/>
        <end position="325"/>
    </location>
</feature>
<feature type="region of interest" description="Disordered" evidence="1">
    <location>
        <begin position="141"/>
        <end position="522"/>
    </location>
</feature>
<evidence type="ECO:0000259" key="2">
    <source>
        <dbReference type="PROSITE" id="PS50174"/>
    </source>
</evidence>
<keyword evidence="4" id="KW-1185">Reference proteome</keyword>
<name>A0AAV4GNX0_9GAST</name>
<protein>
    <submittedName>
        <fullName evidence="3">Pin2/trf1-interacting protein 1</fullName>
    </submittedName>
</protein>
<dbReference type="PANTHER" id="PTHR23149">
    <property type="entry name" value="G PATCH DOMAIN CONTAINING PROTEIN"/>
    <property type="match status" value="1"/>
</dbReference>
<feature type="region of interest" description="Disordered" evidence="1">
    <location>
        <begin position="90"/>
        <end position="121"/>
    </location>
</feature>
<dbReference type="PANTHER" id="PTHR23149:SF27">
    <property type="entry name" value="PIN2_TERF1-INTERACTING TELOMERASE INHIBITOR 1"/>
    <property type="match status" value="1"/>
</dbReference>
<evidence type="ECO:0000313" key="3">
    <source>
        <dbReference type="EMBL" id="GFR86346.1"/>
    </source>
</evidence>
<feature type="domain" description="G-patch" evidence="2">
    <location>
        <begin position="26"/>
        <end position="72"/>
    </location>
</feature>
<feature type="compositionally biased region" description="Basic residues" evidence="1">
    <location>
        <begin position="508"/>
        <end position="522"/>
    </location>
</feature>